<keyword evidence="2" id="KW-1185">Reference proteome</keyword>
<name>A0ABW8L4L9_9GAMM</name>
<dbReference type="RefSeq" id="WP_404676114.1">
    <property type="nucleotide sequence ID" value="NZ_JBJDOT010000030.1"/>
</dbReference>
<organism evidence="1 2">
    <name type="scientific">Pseudoalteromonas rhizosphaerae</name>
    <dbReference type="NCBI Taxonomy" id="2518973"/>
    <lineage>
        <taxon>Bacteria</taxon>
        <taxon>Pseudomonadati</taxon>
        <taxon>Pseudomonadota</taxon>
        <taxon>Gammaproteobacteria</taxon>
        <taxon>Alteromonadales</taxon>
        <taxon>Pseudoalteromonadaceae</taxon>
        <taxon>Pseudoalteromonas</taxon>
    </lineage>
</organism>
<dbReference type="EMBL" id="JBJDOT010000030">
    <property type="protein sequence ID" value="MFK3865775.1"/>
    <property type="molecule type" value="Genomic_DNA"/>
</dbReference>
<evidence type="ECO:0000313" key="2">
    <source>
        <dbReference type="Proteomes" id="UP001620262"/>
    </source>
</evidence>
<protein>
    <submittedName>
        <fullName evidence="1">Uncharacterized protein</fullName>
    </submittedName>
</protein>
<proteinExistence type="predicted"/>
<sequence>MTSTAFKKLDDFLNKSDHESMDWYDGGESEMAEKLIEKFDEQDWKTLSEVSQNRSLQWQGCLVSILCPQYGAVAQDILVKMTGSKNPDIAFAAMYAISFYCGINANSAGPFIDDCIVHEEFRAKLRLNSEFLASIPQVGNLVGRNYELLQSILRGKP</sequence>
<reference evidence="1 2" key="1">
    <citation type="submission" date="2024-11" db="EMBL/GenBank/DDBJ databases">
        <title>The Natural Products Discovery Center: Release of the First 8490 Sequenced Strains for Exploring Actinobacteria Biosynthetic Diversity.</title>
        <authorList>
            <person name="Kalkreuter E."/>
            <person name="Kautsar S.A."/>
            <person name="Yang D."/>
            <person name="Bader C.D."/>
            <person name="Teijaro C.N."/>
            <person name="Fluegel L."/>
            <person name="Davis C.M."/>
            <person name="Simpson J.R."/>
            <person name="Lauterbach L."/>
            <person name="Steele A.D."/>
            <person name="Gui C."/>
            <person name="Meng S."/>
            <person name="Li G."/>
            <person name="Viehrig K."/>
            <person name="Ye F."/>
            <person name="Su P."/>
            <person name="Kiefer A.F."/>
            <person name="Nichols A."/>
            <person name="Cepeda A.J."/>
            <person name="Yan W."/>
            <person name="Fan B."/>
            <person name="Jiang Y."/>
            <person name="Adhikari A."/>
            <person name="Zheng C.-J."/>
            <person name="Schuster L."/>
            <person name="Cowan T.M."/>
            <person name="Smanski M.J."/>
            <person name="Chevrette M.G."/>
            <person name="De Carvalho L.P.S."/>
            <person name="Shen B."/>
        </authorList>
    </citation>
    <scope>NUCLEOTIDE SEQUENCE [LARGE SCALE GENOMIC DNA]</scope>
    <source>
        <strain evidence="1 2">NPDC078403</strain>
    </source>
</reference>
<comment type="caution">
    <text evidence="1">The sequence shown here is derived from an EMBL/GenBank/DDBJ whole genome shotgun (WGS) entry which is preliminary data.</text>
</comment>
<dbReference type="Proteomes" id="UP001620262">
    <property type="component" value="Unassembled WGS sequence"/>
</dbReference>
<accession>A0ABW8L4L9</accession>
<evidence type="ECO:0000313" key="1">
    <source>
        <dbReference type="EMBL" id="MFK3865775.1"/>
    </source>
</evidence>
<gene>
    <name evidence="1" type="ORF">ACI2JU_18130</name>
</gene>